<gene>
    <name evidence="2" type="ORF">GCM10020367_55680</name>
</gene>
<dbReference type="InterPro" id="IPR000182">
    <property type="entry name" value="GNAT_dom"/>
</dbReference>
<reference evidence="3" key="1">
    <citation type="journal article" date="2019" name="Int. J. Syst. Evol. Microbiol.">
        <title>The Global Catalogue of Microorganisms (GCM) 10K type strain sequencing project: providing services to taxonomists for standard genome sequencing and annotation.</title>
        <authorList>
            <consortium name="The Broad Institute Genomics Platform"/>
            <consortium name="The Broad Institute Genome Sequencing Center for Infectious Disease"/>
            <person name="Wu L."/>
            <person name="Ma J."/>
        </authorList>
    </citation>
    <scope>NUCLEOTIDE SEQUENCE [LARGE SCALE GENOMIC DNA]</scope>
    <source>
        <strain evidence="3">JCM 9651</strain>
    </source>
</reference>
<evidence type="ECO:0000313" key="3">
    <source>
        <dbReference type="Proteomes" id="UP001499990"/>
    </source>
</evidence>
<keyword evidence="3" id="KW-1185">Reference proteome</keyword>
<dbReference type="EMBL" id="BAAAYL010000001">
    <property type="protein sequence ID" value="GAA3377959.1"/>
    <property type="molecule type" value="Genomic_DNA"/>
</dbReference>
<dbReference type="Pfam" id="PF00583">
    <property type="entry name" value="Acetyltransf_1"/>
    <property type="match status" value="1"/>
</dbReference>
<dbReference type="PROSITE" id="PS51186">
    <property type="entry name" value="GNAT"/>
    <property type="match status" value="1"/>
</dbReference>
<name>A0ABP6SJM2_9ACTN</name>
<evidence type="ECO:0000313" key="2">
    <source>
        <dbReference type="EMBL" id="GAA3377959.1"/>
    </source>
</evidence>
<feature type="domain" description="N-acetyltransferase" evidence="1">
    <location>
        <begin position="123"/>
        <end position="259"/>
    </location>
</feature>
<dbReference type="SUPFAM" id="SSF55729">
    <property type="entry name" value="Acyl-CoA N-acyltransferases (Nat)"/>
    <property type="match status" value="1"/>
</dbReference>
<protein>
    <submittedName>
        <fullName evidence="2">GNAT family N-acetyltransferase</fullName>
    </submittedName>
</protein>
<evidence type="ECO:0000259" key="1">
    <source>
        <dbReference type="PROSITE" id="PS51186"/>
    </source>
</evidence>
<dbReference type="Gene3D" id="3.40.630.30">
    <property type="match status" value="1"/>
</dbReference>
<comment type="caution">
    <text evidence="2">The sequence shown here is derived from an EMBL/GenBank/DDBJ whole genome shotgun (WGS) entry which is preliminary data.</text>
</comment>
<accession>A0ABP6SJM2</accession>
<sequence length="259" mass="27889">MDKDAVLAAYDQQMRRNAQPDGPGAVVERADGVVRQTAADSSGWNGVIWSDLDQDTADAAIAAQVEHFASAGNEFEWKLYSHDRPTDLTERLLAAGFEPEPEETLLVAEVAGLPAEAELPKGVHLLPVTDPAGVELVADVHKQAFGGNADRFKQQLLAQLSGNPDTVVAVVAMAGELPVSAARMELYPGTDFVGLWGGGTVPAWRGQGIYRALVAFRTRIAAERGYRYVQVDASEQSRPILQRLGFVPLSTTTPYLYTA</sequence>
<organism evidence="2 3">
    <name type="scientific">Streptomyces sannanensis</name>
    <dbReference type="NCBI Taxonomy" id="285536"/>
    <lineage>
        <taxon>Bacteria</taxon>
        <taxon>Bacillati</taxon>
        <taxon>Actinomycetota</taxon>
        <taxon>Actinomycetes</taxon>
        <taxon>Kitasatosporales</taxon>
        <taxon>Streptomycetaceae</taxon>
        <taxon>Streptomyces</taxon>
    </lineage>
</organism>
<dbReference type="CDD" id="cd04301">
    <property type="entry name" value="NAT_SF"/>
    <property type="match status" value="1"/>
</dbReference>
<proteinExistence type="predicted"/>
<dbReference type="InterPro" id="IPR016181">
    <property type="entry name" value="Acyl_CoA_acyltransferase"/>
</dbReference>
<dbReference type="Proteomes" id="UP001499990">
    <property type="component" value="Unassembled WGS sequence"/>
</dbReference>
<dbReference type="RefSeq" id="WP_345042587.1">
    <property type="nucleotide sequence ID" value="NZ_BAAAYL010000001.1"/>
</dbReference>